<dbReference type="InterPro" id="IPR038255">
    <property type="entry name" value="PBS_linker_sf"/>
</dbReference>
<evidence type="ECO:0000313" key="4">
    <source>
        <dbReference type="EMBL" id="MBB2923636.1"/>
    </source>
</evidence>
<feature type="domain" description="DUF4214" evidence="3">
    <location>
        <begin position="1387"/>
        <end position="1447"/>
    </location>
</feature>
<evidence type="ECO:0000256" key="1">
    <source>
        <dbReference type="SAM" id="MobiDB-lite"/>
    </source>
</evidence>
<feature type="domain" description="DUF4214" evidence="3">
    <location>
        <begin position="1293"/>
        <end position="1345"/>
    </location>
</feature>
<dbReference type="Proteomes" id="UP000518206">
    <property type="component" value="Unassembled WGS sequence"/>
</dbReference>
<organism evidence="4 5">
    <name type="scientific">Cellulomonas cellasea</name>
    <dbReference type="NCBI Taxonomy" id="43670"/>
    <lineage>
        <taxon>Bacteria</taxon>
        <taxon>Bacillati</taxon>
        <taxon>Actinomycetota</taxon>
        <taxon>Actinomycetes</taxon>
        <taxon>Micrococcales</taxon>
        <taxon>Cellulomonadaceae</taxon>
        <taxon>Cellulomonas</taxon>
    </lineage>
</organism>
<reference evidence="4 5" key="2">
    <citation type="submission" date="2020-08" db="EMBL/GenBank/DDBJ databases">
        <authorList>
            <person name="Partida-Martinez L."/>
            <person name="Huntemann M."/>
            <person name="Clum A."/>
            <person name="Wang J."/>
            <person name="Palaniappan K."/>
            <person name="Ritter S."/>
            <person name="Chen I.-M."/>
            <person name="Stamatis D."/>
            <person name="Reddy T."/>
            <person name="O'Malley R."/>
            <person name="Daum C."/>
            <person name="Shapiro N."/>
            <person name="Ivanova N."/>
            <person name="Kyrpides N."/>
            <person name="Woyke T."/>
        </authorList>
    </citation>
    <scope>NUCLEOTIDE SEQUENCE [LARGE SCALE GENOMIC DNA]</scope>
    <source>
        <strain evidence="4 5">RAS26</strain>
    </source>
</reference>
<gene>
    <name evidence="4" type="ORF">FHR80_002561</name>
</gene>
<evidence type="ECO:0000259" key="3">
    <source>
        <dbReference type="Pfam" id="PF13946"/>
    </source>
</evidence>
<feature type="compositionally biased region" description="Pro residues" evidence="1">
    <location>
        <begin position="584"/>
        <end position="602"/>
    </location>
</feature>
<feature type="region of interest" description="Disordered" evidence="1">
    <location>
        <begin position="584"/>
        <end position="608"/>
    </location>
</feature>
<name>A0A7W4YCL1_9CELL</name>
<dbReference type="RefSeq" id="WP_183296446.1">
    <property type="nucleotide sequence ID" value="NZ_JACHVX010000003.1"/>
</dbReference>
<comment type="caution">
    <text evidence="4">The sequence shown here is derived from an EMBL/GenBank/DDBJ whole genome shotgun (WGS) entry which is preliminary data.</text>
</comment>
<dbReference type="InterPro" id="IPR025282">
    <property type="entry name" value="DUF4214"/>
</dbReference>
<accession>A0A7W4YCL1</accession>
<evidence type="ECO:0000256" key="2">
    <source>
        <dbReference type="SAM" id="SignalP"/>
    </source>
</evidence>
<dbReference type="Gene3D" id="2.60.40.1120">
    <property type="entry name" value="Carboxypeptidase-like, regulatory domain"/>
    <property type="match status" value="1"/>
</dbReference>
<proteinExistence type="predicted"/>
<sequence>MAAVAVAALGALGSVPVAAAQAPSLAPPPTVAGASPVSVAAPVAAVPVPAAAAPAAAEPPAGRDLPSDAPEHRGRLRALAAGTQLTFDEAAREARLRVDEGGSLDQYLYGPGPITFDIDLEGIDPQAAGGQPIELRMWVFDVDQAGGGECGPEVDTVSVNGTRVGTLTGADSQWIVNTFSVPPGVLGSGSNAFRVDIDTAGTGCWAVEVDWAEVTVPFAIAHLATDATDDVDVLRGLSEDEIPDTVFERAFQSDGTLGAPTKVDVIADAMSDQPWFGGPTAGTFTYEYTIDAWPSRPDWEPTVRPRWEFSGGGGAGSGPPAGISGWEDEVEITLPQRTGVYDLTVWLELRKGETLLTVQEQKHTVYVLLGEPVSSWRPGLPSTGTPKTGWLDFAFDRGAAGKATAEDVALALNSGVYGNPKGWTYWGDFRTLDSAQALIEGTGTLGQCTTFRDVWVTLARSVGVDASYESSPQYNFLTHTRPALDGNANANTAPTGGGAADRWLFGSHSWGTYAGKRYDPTFGVTGDAGTAAFERDSVACKVGGAIGPSVYRCTPIGGGPVDFEVTPLGTTKAEWPQNTYRTIPPAPAPAPLAPAPAPPGPAPQEDDAAVQALAVATDRGEDTDGNGQFEHLRLDLPVVVPAAGEHLVDLALSAPDGTYLARGTLDPAGDVNVVVHATLPAGESVVPVFFPGEVLRASGVDGPYTVTGTVAAADGTLVASVGLTTQAYDATAFQGPLAEVGAITDAVEGGGLRVRVPVTATGSGVASVGAQLFAGGTQVGAARQDLTLVAGAVQDVLLDLDGAPVWALGVDGPYTVFLTVEDLTSARTLTHTTAAYDADDFAPPPVHVGAEVTDAGTDADGDGRFDTLDVTAAVAALTAGDVTVHGALVAPDGTSIDTVTTTVSATTAPQDVTLRFAGPDVALAGHDGPYDVALAVSDAAGVPQMTRVHRTAPYTAAQFDPPAASLTGTYADSAVDTNADGHPDVLRVEVGVTLDAPADVTLRGTLVDATGAGLVSATTSAALAAGGGTLVLDLDGGVLGARGVDGPYTLTGVELGRTGEAPDVLALGVHTTAAYDADAFRAGGGLVIETVADRGVDIDGDGLFEQFAVDVTVDVQEEDLYSVNGRLTDAAGEEIQWKGSTVLLQPGEGVLTLLYDGRLVSGRGVDGPYRVESLTVYADPTSPVTLREPYPTAAYTWQQFEQGVAVVGHVLSDGAPVEGVAVAVPGLAYDVTDAAGTYRLALPGGGSYEVVLAADAALAPWRILVDGAQQATGTRVGVTLADGSTTRVDFERGDDASVTEYLTRVYRDLLGRDPDPHGLQSWSDALRRGVPYAEVVGGITAGVEYRGRAIRESYERYLDREADHVGLETWLAATGAGLQLLDLHALLVSSAEFRAGSDDREWVADVYGAVLERVPSTAEVDHWQGVLAQGTSHADVARYFLHSPEHLTAVVEGLYVEFLRRPTDPTGRATWVAALQAGVRLETVVAALVSSAEYRAGTAT</sequence>
<dbReference type="Pfam" id="PF13946">
    <property type="entry name" value="DUF4214"/>
    <property type="match status" value="2"/>
</dbReference>
<dbReference type="Gene3D" id="1.10.3130.20">
    <property type="entry name" value="Phycobilisome linker domain"/>
    <property type="match status" value="1"/>
</dbReference>
<feature type="chain" id="PRO_5031059911" description="DUF4214 domain-containing protein" evidence="2">
    <location>
        <begin position="20"/>
        <end position="1500"/>
    </location>
</feature>
<reference evidence="4 5" key="1">
    <citation type="submission" date="2020-08" db="EMBL/GenBank/DDBJ databases">
        <title>The Agave Microbiome: Exploring the role of microbial communities in plant adaptations to desert environments.</title>
        <authorList>
            <person name="Partida-Martinez L.P."/>
        </authorList>
    </citation>
    <scope>NUCLEOTIDE SEQUENCE [LARGE SCALE GENOMIC DNA]</scope>
    <source>
        <strain evidence="4 5">RAS26</strain>
    </source>
</reference>
<evidence type="ECO:0000313" key="5">
    <source>
        <dbReference type="Proteomes" id="UP000518206"/>
    </source>
</evidence>
<dbReference type="EMBL" id="JACHVX010000003">
    <property type="protein sequence ID" value="MBB2923636.1"/>
    <property type="molecule type" value="Genomic_DNA"/>
</dbReference>
<keyword evidence="2" id="KW-0732">Signal</keyword>
<feature type="signal peptide" evidence="2">
    <location>
        <begin position="1"/>
        <end position="19"/>
    </location>
</feature>
<protein>
    <recommendedName>
        <fullName evidence="3">DUF4214 domain-containing protein</fullName>
    </recommendedName>
</protein>